<keyword evidence="4" id="KW-1185">Reference proteome</keyword>
<feature type="compositionally biased region" description="Low complexity" evidence="1">
    <location>
        <begin position="222"/>
        <end position="235"/>
    </location>
</feature>
<evidence type="ECO:0000313" key="3">
    <source>
        <dbReference type="EMBL" id="OEL20736.1"/>
    </source>
</evidence>
<feature type="compositionally biased region" description="Acidic residues" evidence="1">
    <location>
        <begin position="49"/>
        <end position="63"/>
    </location>
</feature>
<comment type="caution">
    <text evidence="3">The sequence shown here is derived from an EMBL/GenBank/DDBJ whole genome shotgun (WGS) entry which is preliminary data.</text>
</comment>
<dbReference type="OrthoDB" id="694185at2759"/>
<feature type="compositionally biased region" description="Basic and acidic residues" evidence="1">
    <location>
        <begin position="1"/>
        <end position="14"/>
    </location>
</feature>
<feature type="compositionally biased region" description="Gly residues" evidence="1">
    <location>
        <begin position="21"/>
        <end position="30"/>
    </location>
</feature>
<evidence type="ECO:0000256" key="2">
    <source>
        <dbReference type="SAM" id="Phobius"/>
    </source>
</evidence>
<accession>A0A1E5V6E4</accession>
<feature type="compositionally biased region" description="Polar residues" evidence="1">
    <location>
        <begin position="386"/>
        <end position="398"/>
    </location>
</feature>
<keyword evidence="2" id="KW-0472">Membrane</keyword>
<reference evidence="3 4" key="1">
    <citation type="submission" date="2016-09" db="EMBL/GenBank/DDBJ databases">
        <title>The draft genome of Dichanthelium oligosanthes: A C3 panicoid grass species.</title>
        <authorList>
            <person name="Studer A.J."/>
            <person name="Schnable J.C."/>
            <person name="Brutnell T.P."/>
        </authorList>
    </citation>
    <scope>NUCLEOTIDE SEQUENCE [LARGE SCALE GENOMIC DNA]</scope>
    <source>
        <strain evidence="4">cv. Kellogg 1175</strain>
        <tissue evidence="3">Leaf</tissue>
    </source>
</reference>
<dbReference type="Proteomes" id="UP000095767">
    <property type="component" value="Unassembled WGS sequence"/>
</dbReference>
<feature type="compositionally biased region" description="Polar residues" evidence="1">
    <location>
        <begin position="339"/>
        <end position="352"/>
    </location>
</feature>
<keyword evidence="2" id="KW-0812">Transmembrane</keyword>
<dbReference type="EMBL" id="LWDX02049788">
    <property type="protein sequence ID" value="OEL20736.1"/>
    <property type="molecule type" value="Genomic_DNA"/>
</dbReference>
<feature type="compositionally biased region" description="Basic and acidic residues" evidence="1">
    <location>
        <begin position="399"/>
        <end position="408"/>
    </location>
</feature>
<feature type="region of interest" description="Disordered" evidence="1">
    <location>
        <begin position="339"/>
        <end position="366"/>
    </location>
</feature>
<evidence type="ECO:0000256" key="1">
    <source>
        <dbReference type="SAM" id="MobiDB-lite"/>
    </source>
</evidence>
<evidence type="ECO:0000313" key="4">
    <source>
        <dbReference type="Proteomes" id="UP000095767"/>
    </source>
</evidence>
<protein>
    <submittedName>
        <fullName evidence="3">Uncharacterized protein</fullName>
    </submittedName>
</protein>
<feature type="transmembrane region" description="Helical" evidence="2">
    <location>
        <begin position="441"/>
        <end position="461"/>
    </location>
</feature>
<organism evidence="3 4">
    <name type="scientific">Dichanthelium oligosanthes</name>
    <dbReference type="NCBI Taxonomy" id="888268"/>
    <lineage>
        <taxon>Eukaryota</taxon>
        <taxon>Viridiplantae</taxon>
        <taxon>Streptophyta</taxon>
        <taxon>Embryophyta</taxon>
        <taxon>Tracheophyta</taxon>
        <taxon>Spermatophyta</taxon>
        <taxon>Magnoliopsida</taxon>
        <taxon>Liliopsida</taxon>
        <taxon>Poales</taxon>
        <taxon>Poaceae</taxon>
        <taxon>PACMAD clade</taxon>
        <taxon>Panicoideae</taxon>
        <taxon>Panicodae</taxon>
        <taxon>Paniceae</taxon>
        <taxon>Dichantheliinae</taxon>
        <taxon>Dichanthelium</taxon>
    </lineage>
</organism>
<gene>
    <name evidence="3" type="ORF">BAE44_0018240</name>
</gene>
<dbReference type="AlphaFoldDB" id="A0A1E5V6E4"/>
<feature type="compositionally biased region" description="Acidic residues" evidence="1">
    <location>
        <begin position="178"/>
        <end position="213"/>
    </location>
</feature>
<feature type="region of interest" description="Disordered" evidence="1">
    <location>
        <begin position="386"/>
        <end position="427"/>
    </location>
</feature>
<name>A0A1E5V6E4_9POAL</name>
<sequence length="498" mass="52113">MERDEREGEEEQGREAPLTGGVAGAEGGPARGAASPESNAGGRGASWSDDSDDDDDDDDDSEVIFDPFGGASDSPEFRNAPFLTSFLGSSVQEAPMGSAGQGGASGSAENEDDEAPEENPAAARFEPRRPYQTAIARAMPPSSCRLPIRSRKGFNPKRCGVVEDAASGCANAYAWSESDVDAWPESDDDAWPESDDDAWLESDDEENIEEAMTESEGFAPVGNAGQGDDASGSSQSEDHESPEENPAAIHFEPRRNRPAIARALPPSSYRLPIRSRKGFNPKRLPCLPPATSEAARAPPPFASLGSAPATSRPASLSPMGNAGHVANIEALTSTAILSAAQASSSRGQPSRSMKQRRPDHFVSDPEEEAAAAARVKAHRSNTALDRFLTSQVHTSPPEQRTECAKNDTADGVGAQEPPRGNNVSGTASGAGLEGLDGSARVIATAAILGASLALSALFYIAGQRRASGPRGSPQKKVSVSLLNSDVPVLACCRFWTLT</sequence>
<feature type="region of interest" description="Disordered" evidence="1">
    <location>
        <begin position="1"/>
        <end position="156"/>
    </location>
</feature>
<keyword evidence="2" id="KW-1133">Transmembrane helix</keyword>
<proteinExistence type="predicted"/>
<feature type="region of interest" description="Disordered" evidence="1">
    <location>
        <begin position="178"/>
        <end position="320"/>
    </location>
</feature>